<dbReference type="Pfam" id="PF01546">
    <property type="entry name" value="Peptidase_M20"/>
    <property type="match status" value="1"/>
</dbReference>
<dbReference type="Pfam" id="PF07687">
    <property type="entry name" value="M20_dimer"/>
    <property type="match status" value="1"/>
</dbReference>
<keyword evidence="2" id="KW-0479">Metal-binding</keyword>
<feature type="domain" description="Peptidase M20 dimerisation" evidence="4">
    <location>
        <begin position="142"/>
        <end position="302"/>
    </location>
</feature>
<dbReference type="InterPro" id="IPR011650">
    <property type="entry name" value="Peptidase_M20_dimer"/>
</dbReference>
<organism evidence="5 6">
    <name type="scientific">Candidatus Roizmanbacteria bacterium RIFCSPHIGHO2_01_FULL_39_8</name>
    <dbReference type="NCBI Taxonomy" id="1802033"/>
    <lineage>
        <taxon>Bacteria</taxon>
        <taxon>Candidatus Roizmaniibacteriota</taxon>
    </lineage>
</organism>
<comment type="caution">
    <text evidence="5">The sequence shown here is derived from an EMBL/GenBank/DDBJ whole genome shotgun (WGS) entry which is preliminary data.</text>
</comment>
<proteinExistence type="predicted"/>
<protein>
    <recommendedName>
        <fullName evidence="4">Peptidase M20 dimerisation domain-containing protein</fullName>
    </recommendedName>
</protein>
<reference evidence="5 6" key="1">
    <citation type="journal article" date="2016" name="Nat. Commun.">
        <title>Thousands of microbial genomes shed light on interconnected biogeochemical processes in an aquifer system.</title>
        <authorList>
            <person name="Anantharaman K."/>
            <person name="Brown C.T."/>
            <person name="Hug L.A."/>
            <person name="Sharon I."/>
            <person name="Castelle C.J."/>
            <person name="Probst A.J."/>
            <person name="Thomas B.C."/>
            <person name="Singh A."/>
            <person name="Wilkins M.J."/>
            <person name="Karaoz U."/>
            <person name="Brodie E.L."/>
            <person name="Williams K.H."/>
            <person name="Hubbard S.S."/>
            <person name="Banfield J.F."/>
        </authorList>
    </citation>
    <scope>NUCLEOTIDE SEQUENCE [LARGE SCALE GENOMIC DNA]</scope>
</reference>
<dbReference type="Proteomes" id="UP000177026">
    <property type="component" value="Unassembled WGS sequence"/>
</dbReference>
<evidence type="ECO:0000259" key="4">
    <source>
        <dbReference type="Pfam" id="PF07687"/>
    </source>
</evidence>
<evidence type="ECO:0000313" key="6">
    <source>
        <dbReference type="Proteomes" id="UP000177026"/>
    </source>
</evidence>
<dbReference type="GO" id="GO:0046872">
    <property type="term" value="F:metal ion binding"/>
    <property type="evidence" value="ECO:0007669"/>
    <property type="project" value="UniProtKB-KW"/>
</dbReference>
<evidence type="ECO:0000256" key="1">
    <source>
        <dbReference type="ARBA" id="ARBA00022670"/>
    </source>
</evidence>
<dbReference type="InterPro" id="IPR051458">
    <property type="entry name" value="Cyt/Met_Dipeptidase"/>
</dbReference>
<dbReference type="PANTHER" id="PTHR43270">
    <property type="entry name" value="BETA-ALA-HIS DIPEPTIDASE"/>
    <property type="match status" value="1"/>
</dbReference>
<evidence type="ECO:0000256" key="2">
    <source>
        <dbReference type="ARBA" id="ARBA00022723"/>
    </source>
</evidence>
<sequence length="402" mass="45482">MKFEVRLIKKNNAPPLLYAARHSSKAGKTIGIYAHYDVQPEDPVDEWKTPPFELTAQNGKLYGRGVADDKGHVIQNIYAIKELIVANKLKNNVVFILEGEEEVGSLHFEEMIQSVKKTLSKVDVFYVTDVGMHKKNVPQIMYALRGLVYFEIKLCVGERDLHSGIYGNAVLNPILVLSKLISQMKDTKSGRILIDHFYDGVKKIGEKERELLKKTYTGNKELQKEAQTFTIIETNHEKGYLLPKIHPSFDIHGITSGYTGVGAKTVIPKEIKAKFSFRLVENQNPDTIEHLVKKYIKKAIPRGVKYTLKTVAKFVPFYTDTDNSHVKKTAAQLKEIFGNETIYNRTGGSIGAAEVLQRHFGKPVILFGFTLPDEKAHSPNENIDEEMFWKGIEALKSIYSKI</sequence>
<dbReference type="GO" id="GO:0008233">
    <property type="term" value="F:peptidase activity"/>
    <property type="evidence" value="ECO:0007669"/>
    <property type="project" value="UniProtKB-KW"/>
</dbReference>
<keyword evidence="1" id="KW-0645">Protease</keyword>
<evidence type="ECO:0000313" key="5">
    <source>
        <dbReference type="EMBL" id="OGK21012.1"/>
    </source>
</evidence>
<dbReference type="PANTHER" id="PTHR43270:SF8">
    <property type="entry name" value="DI- AND TRIPEPTIDASE DUG2-RELATED"/>
    <property type="match status" value="1"/>
</dbReference>
<name>A0A1F7GRC8_9BACT</name>
<keyword evidence="3" id="KW-0378">Hydrolase</keyword>
<dbReference type="SUPFAM" id="SSF53187">
    <property type="entry name" value="Zn-dependent exopeptidases"/>
    <property type="match status" value="1"/>
</dbReference>
<gene>
    <name evidence="5" type="ORF">A2866_02750</name>
</gene>
<accession>A0A1F7GRC8</accession>
<dbReference type="InterPro" id="IPR002933">
    <property type="entry name" value="Peptidase_M20"/>
</dbReference>
<dbReference type="EMBL" id="MFZI01000023">
    <property type="protein sequence ID" value="OGK21012.1"/>
    <property type="molecule type" value="Genomic_DNA"/>
</dbReference>
<evidence type="ECO:0000256" key="3">
    <source>
        <dbReference type="ARBA" id="ARBA00022801"/>
    </source>
</evidence>
<dbReference type="GO" id="GO:0006508">
    <property type="term" value="P:proteolysis"/>
    <property type="evidence" value="ECO:0007669"/>
    <property type="project" value="UniProtKB-KW"/>
</dbReference>
<dbReference type="Gene3D" id="3.30.70.360">
    <property type="match status" value="1"/>
</dbReference>
<dbReference type="Gene3D" id="3.40.630.10">
    <property type="entry name" value="Zn peptidases"/>
    <property type="match status" value="1"/>
</dbReference>
<dbReference type="AlphaFoldDB" id="A0A1F7GRC8"/>